<dbReference type="GO" id="GO:0003796">
    <property type="term" value="F:lysozyme activity"/>
    <property type="evidence" value="ECO:0007669"/>
    <property type="project" value="UniProtKB-EC"/>
</dbReference>
<evidence type="ECO:0000313" key="11">
    <source>
        <dbReference type="Proteomes" id="UP000244892"/>
    </source>
</evidence>
<dbReference type="InterPro" id="IPR036779">
    <property type="entry name" value="LysM_dom_sf"/>
</dbReference>
<dbReference type="GO" id="GO:0016998">
    <property type="term" value="P:cell wall macromolecule catabolic process"/>
    <property type="evidence" value="ECO:0007669"/>
    <property type="project" value="InterPro"/>
</dbReference>
<keyword evidence="11" id="KW-1185">Reference proteome</keyword>
<evidence type="ECO:0000256" key="5">
    <source>
        <dbReference type="ARBA" id="ARBA00023200"/>
    </source>
</evidence>
<dbReference type="Gene3D" id="3.10.350.10">
    <property type="entry name" value="LysM domain"/>
    <property type="match status" value="1"/>
</dbReference>
<name>A0A2U8FV11_9BURK</name>
<dbReference type="InterPro" id="IPR023347">
    <property type="entry name" value="Lysozyme_dom_sf"/>
</dbReference>
<dbReference type="GO" id="GO:0031640">
    <property type="term" value="P:killing of cells of another organism"/>
    <property type="evidence" value="ECO:0007669"/>
    <property type="project" value="UniProtKB-KW"/>
</dbReference>
<dbReference type="PANTHER" id="PTHR38107:SF3">
    <property type="entry name" value="LYSOZYME RRRD-RELATED"/>
    <property type="match status" value="1"/>
</dbReference>
<dbReference type="OrthoDB" id="5327667at2"/>
<dbReference type="InterPro" id="IPR034690">
    <property type="entry name" value="Endolysin_T4_type"/>
</dbReference>
<dbReference type="RefSeq" id="WP_109038031.1">
    <property type="nucleotide sequence ID" value="NZ_CP029210.1"/>
</dbReference>
<dbReference type="Gene3D" id="1.10.530.40">
    <property type="match status" value="1"/>
</dbReference>
<dbReference type="InterPro" id="IPR016047">
    <property type="entry name" value="M23ase_b-sheet_dom"/>
</dbReference>
<keyword evidence="4 7" id="KW-0378">Hydrolase</keyword>
<keyword evidence="6 7" id="KW-0326">Glycosidase</keyword>
<evidence type="ECO:0000259" key="9">
    <source>
        <dbReference type="PROSITE" id="PS51782"/>
    </source>
</evidence>
<dbReference type="GO" id="GO:0042742">
    <property type="term" value="P:defense response to bacterium"/>
    <property type="evidence" value="ECO:0007669"/>
    <property type="project" value="UniProtKB-KW"/>
</dbReference>
<dbReference type="SUPFAM" id="SSF53955">
    <property type="entry name" value="Lysozyme-like"/>
    <property type="match status" value="1"/>
</dbReference>
<dbReference type="SUPFAM" id="SSF51261">
    <property type="entry name" value="Duplicated hybrid motif"/>
    <property type="match status" value="1"/>
</dbReference>
<proteinExistence type="inferred from homology"/>
<evidence type="ECO:0000256" key="2">
    <source>
        <dbReference type="ARBA" id="ARBA00022529"/>
    </source>
</evidence>
<keyword evidence="5" id="KW-1035">Host cytoplasm</keyword>
<comment type="similarity">
    <text evidence="7">Belongs to the glycosyl hydrolase 24 family.</text>
</comment>
<dbReference type="HAMAP" id="MF_04110">
    <property type="entry name" value="ENDOLYSIN_T4"/>
    <property type="match status" value="1"/>
</dbReference>
<dbReference type="CDD" id="cd00118">
    <property type="entry name" value="LysM"/>
    <property type="match status" value="1"/>
</dbReference>
<evidence type="ECO:0000256" key="8">
    <source>
        <dbReference type="SAM" id="MobiDB-lite"/>
    </source>
</evidence>
<protein>
    <recommendedName>
        <fullName evidence="7">Lysozyme</fullName>
        <ecNumber evidence="7">3.2.1.17</ecNumber>
    </recommendedName>
</protein>
<evidence type="ECO:0000256" key="1">
    <source>
        <dbReference type="ARBA" id="ARBA00000632"/>
    </source>
</evidence>
<organism evidence="10 11">
    <name type="scientific">Aquabacterium olei</name>
    <dbReference type="NCBI Taxonomy" id="1296669"/>
    <lineage>
        <taxon>Bacteria</taxon>
        <taxon>Pseudomonadati</taxon>
        <taxon>Pseudomonadota</taxon>
        <taxon>Betaproteobacteria</taxon>
        <taxon>Burkholderiales</taxon>
        <taxon>Aquabacterium</taxon>
    </lineage>
</organism>
<dbReference type="Pfam" id="PF01551">
    <property type="entry name" value="Peptidase_M23"/>
    <property type="match status" value="1"/>
</dbReference>
<dbReference type="InterPro" id="IPR051018">
    <property type="entry name" value="Bacteriophage_GH24"/>
</dbReference>
<dbReference type="PANTHER" id="PTHR38107">
    <property type="match status" value="1"/>
</dbReference>
<dbReference type="AlphaFoldDB" id="A0A2U8FV11"/>
<dbReference type="InterPro" id="IPR011055">
    <property type="entry name" value="Dup_hybrid_motif"/>
</dbReference>
<dbReference type="Proteomes" id="UP000244892">
    <property type="component" value="Chromosome"/>
</dbReference>
<dbReference type="GO" id="GO:0009253">
    <property type="term" value="P:peptidoglycan catabolic process"/>
    <property type="evidence" value="ECO:0007669"/>
    <property type="project" value="InterPro"/>
</dbReference>
<dbReference type="Pfam" id="PF00959">
    <property type="entry name" value="Phage_lysozyme"/>
    <property type="match status" value="1"/>
</dbReference>
<evidence type="ECO:0000256" key="6">
    <source>
        <dbReference type="ARBA" id="ARBA00023295"/>
    </source>
</evidence>
<evidence type="ECO:0000256" key="4">
    <source>
        <dbReference type="ARBA" id="ARBA00022801"/>
    </source>
</evidence>
<dbReference type="CDD" id="cd12797">
    <property type="entry name" value="M23_peptidase"/>
    <property type="match status" value="1"/>
</dbReference>
<evidence type="ECO:0000256" key="3">
    <source>
        <dbReference type="ARBA" id="ARBA00022638"/>
    </source>
</evidence>
<feature type="region of interest" description="Disordered" evidence="8">
    <location>
        <begin position="154"/>
        <end position="204"/>
    </location>
</feature>
<evidence type="ECO:0000313" key="10">
    <source>
        <dbReference type="EMBL" id="AWI54912.1"/>
    </source>
</evidence>
<sequence>METNKSKISLLLVDILDQPIKGLQVEIRTADRVWHRATTNASGVLEFTAAQGRDLVVHVEHWVTKQMKPVAKFFAGLDDMAIKLVSPKVKTAVAAEPTGAPGPYLRGMYVVRKGDTLSGIAKAHGIGVDYLAKINDIHNKNALSIGQVLKVPPVKNRSTQPQPHAKPVGTPPHSATDVKNAPRTANGKAVPAQNENNANGKPVARLPGEQSAVIFPLKVKPLNEKGGSFSNRSWSQISPAIATTFGGGRRTPDGGRRLHAGRDLYARDLTDVYAVAPGKVLRVAPFYMKTDQVSVRHKTSDGREFIVRYGELDPESIRVKKGDDLMQGQLIGKTGILRRSNGEKLIIADGKNVSMLHFELYSGAAGLDNADNLSTTTGEYRRRSDLIDPLPILQEGYINSFRDGASTVPVQPGERKPVSQLRLSAEGEAFIKNYEKLRLDYYEDHLHYCTVGWGHLTGGKTTCSSQSIKIGEKIPLEEAQRLFDEDRKAHERYVKEAITAPLYQHEFDALCSLAFNIGNIRKKSPTLCSKVNSGQYKEAAKEFLDITNGGTPGLVKRRNQENAMFLRAEYDSTH</sequence>
<feature type="domain" description="LysM" evidence="9">
    <location>
        <begin position="107"/>
        <end position="151"/>
    </location>
</feature>
<accession>A0A2U8FV11</accession>
<dbReference type="CDD" id="cd00737">
    <property type="entry name" value="lyz_endolysin_autolysin"/>
    <property type="match status" value="1"/>
</dbReference>
<dbReference type="Pfam" id="PF01476">
    <property type="entry name" value="LysM"/>
    <property type="match status" value="1"/>
</dbReference>
<comment type="catalytic activity">
    <reaction evidence="1 7">
        <text>Hydrolysis of (1-&gt;4)-beta-linkages between N-acetylmuramic acid and N-acetyl-D-glucosamine residues in a peptidoglycan and between N-acetyl-D-glucosamine residues in chitodextrins.</text>
        <dbReference type="EC" id="3.2.1.17"/>
    </reaction>
</comment>
<reference evidence="10 11" key="1">
    <citation type="submission" date="2018-05" db="EMBL/GenBank/DDBJ databases">
        <title>complete genome sequence of Aquabacterium olei NBRC 110486.</title>
        <authorList>
            <person name="Tang B."/>
            <person name="Chang J."/>
            <person name="Zhang L."/>
            <person name="Yang H."/>
        </authorList>
    </citation>
    <scope>NUCLEOTIDE SEQUENCE [LARGE SCALE GENOMIC DNA]</scope>
    <source>
        <strain evidence="10 11">NBRC 110486</strain>
    </source>
</reference>
<dbReference type="InterPro" id="IPR033907">
    <property type="entry name" value="Endolysin_autolysin"/>
</dbReference>
<dbReference type="PROSITE" id="PS51782">
    <property type="entry name" value="LYSM"/>
    <property type="match status" value="1"/>
</dbReference>
<dbReference type="InterPro" id="IPR018392">
    <property type="entry name" value="LysM"/>
</dbReference>
<dbReference type="KEGG" id="aon:DEH84_16900"/>
<dbReference type="SMART" id="SM00257">
    <property type="entry name" value="LysM"/>
    <property type="match status" value="1"/>
</dbReference>
<evidence type="ECO:0000256" key="7">
    <source>
        <dbReference type="RuleBase" id="RU003788"/>
    </source>
</evidence>
<dbReference type="EC" id="3.2.1.17" evidence="7"/>
<gene>
    <name evidence="10" type="ORF">DEH84_16900</name>
</gene>
<dbReference type="InterPro" id="IPR002196">
    <property type="entry name" value="Glyco_hydro_24"/>
</dbReference>
<keyword evidence="2 7" id="KW-0929">Antimicrobial</keyword>
<keyword evidence="3 7" id="KW-0081">Bacteriolytic enzyme</keyword>
<dbReference type="InterPro" id="IPR023346">
    <property type="entry name" value="Lysozyme-like_dom_sf"/>
</dbReference>
<dbReference type="EMBL" id="CP029210">
    <property type="protein sequence ID" value="AWI54912.1"/>
    <property type="molecule type" value="Genomic_DNA"/>
</dbReference>
<dbReference type="Gene3D" id="2.70.70.10">
    <property type="entry name" value="Glucose Permease (Domain IIA)"/>
    <property type="match status" value="1"/>
</dbReference>